<evidence type="ECO:0000259" key="2">
    <source>
        <dbReference type="Pfam" id="PF00144"/>
    </source>
</evidence>
<feature type="domain" description="Beta-lactamase-related" evidence="2">
    <location>
        <begin position="42"/>
        <end position="368"/>
    </location>
</feature>
<dbReference type="AlphaFoldDB" id="A0A926Y0X2"/>
<dbReference type="SMART" id="SM00028">
    <property type="entry name" value="TPR"/>
    <property type="match status" value="1"/>
</dbReference>
<accession>A0A926Y0X2</accession>
<dbReference type="InterPro" id="IPR050789">
    <property type="entry name" value="Diverse_Enzym_Activities"/>
</dbReference>
<dbReference type="SUPFAM" id="SSF48452">
    <property type="entry name" value="TPR-like"/>
    <property type="match status" value="1"/>
</dbReference>
<dbReference type="PANTHER" id="PTHR43283">
    <property type="entry name" value="BETA-LACTAMASE-RELATED"/>
    <property type="match status" value="1"/>
</dbReference>
<evidence type="ECO:0000256" key="1">
    <source>
        <dbReference type="PROSITE-ProRule" id="PRU00339"/>
    </source>
</evidence>
<keyword evidence="3" id="KW-0378">Hydrolase</keyword>
<organism evidence="3 4">
    <name type="scientific">Spirosoma profusum</name>
    <dbReference type="NCBI Taxonomy" id="2771354"/>
    <lineage>
        <taxon>Bacteria</taxon>
        <taxon>Pseudomonadati</taxon>
        <taxon>Bacteroidota</taxon>
        <taxon>Cytophagia</taxon>
        <taxon>Cytophagales</taxon>
        <taxon>Cytophagaceae</taxon>
        <taxon>Spirosoma</taxon>
    </lineage>
</organism>
<dbReference type="InterPro" id="IPR011990">
    <property type="entry name" value="TPR-like_helical_dom_sf"/>
</dbReference>
<keyword evidence="4" id="KW-1185">Reference proteome</keyword>
<dbReference type="EMBL" id="JACWZY010000008">
    <property type="protein sequence ID" value="MBD2701478.1"/>
    <property type="molecule type" value="Genomic_DNA"/>
</dbReference>
<dbReference type="Gene3D" id="3.40.710.10">
    <property type="entry name" value="DD-peptidase/beta-lactamase superfamily"/>
    <property type="match status" value="1"/>
</dbReference>
<dbReference type="Gene3D" id="1.25.40.10">
    <property type="entry name" value="Tetratricopeptide repeat domain"/>
    <property type="match status" value="1"/>
</dbReference>
<dbReference type="PROSITE" id="PS50005">
    <property type="entry name" value="TPR"/>
    <property type="match status" value="1"/>
</dbReference>
<feature type="repeat" description="TPR" evidence="1">
    <location>
        <begin position="452"/>
        <end position="485"/>
    </location>
</feature>
<reference evidence="3" key="1">
    <citation type="submission" date="2020-09" db="EMBL/GenBank/DDBJ databases">
        <authorList>
            <person name="Kim M.K."/>
        </authorList>
    </citation>
    <scope>NUCLEOTIDE SEQUENCE</scope>
    <source>
        <strain evidence="3">BT702</strain>
    </source>
</reference>
<name>A0A926Y0X2_9BACT</name>
<dbReference type="PANTHER" id="PTHR43283:SF18">
    <property type="match status" value="1"/>
</dbReference>
<dbReference type="PROSITE" id="PS50293">
    <property type="entry name" value="TPR_REGION"/>
    <property type="match status" value="1"/>
</dbReference>
<dbReference type="GO" id="GO:0016787">
    <property type="term" value="F:hydrolase activity"/>
    <property type="evidence" value="ECO:0007669"/>
    <property type="project" value="UniProtKB-KW"/>
</dbReference>
<dbReference type="Pfam" id="PF00144">
    <property type="entry name" value="Beta-lactamase"/>
    <property type="match status" value="1"/>
</dbReference>
<protein>
    <submittedName>
        <fullName evidence="3">Serine hydrolase</fullName>
    </submittedName>
</protein>
<dbReference type="Proteomes" id="UP000598820">
    <property type="component" value="Unassembled WGS sequence"/>
</dbReference>
<comment type="caution">
    <text evidence="3">The sequence shown here is derived from an EMBL/GenBank/DDBJ whole genome shotgun (WGS) entry which is preliminary data.</text>
</comment>
<keyword evidence="1" id="KW-0802">TPR repeat</keyword>
<gene>
    <name evidence="3" type="ORF">IC229_12575</name>
</gene>
<dbReference type="InterPro" id="IPR019734">
    <property type="entry name" value="TPR_rpt"/>
</dbReference>
<dbReference type="SUPFAM" id="SSF56601">
    <property type="entry name" value="beta-lactamase/transpeptidase-like"/>
    <property type="match status" value="1"/>
</dbReference>
<evidence type="ECO:0000313" key="4">
    <source>
        <dbReference type="Proteomes" id="UP000598820"/>
    </source>
</evidence>
<dbReference type="InterPro" id="IPR001466">
    <property type="entry name" value="Beta-lactam-related"/>
</dbReference>
<sequence>MGRNKYQVWTGLAICFYLITCLYSFGQPKPSNETTFQSSKEIDAFLQKQIKERRITGLQVAVVQHGKLVLSKSYGTANVQDAVPVTNRSIFPINSCTKAFTGVAIMQLVEEGKVDLSAPVSRYLDGLPQAWQPVTIRQLLTHVSGLPDINRLLNPGTYGLQGVGTEEATFAKIQAFPMDFATGTQFSYNQTNYLLLGKIIDKLQGKPFAQVFQEKQFDVAGMPGTGFGDSRDIIPGMVQSYRYVTNLDGKPLGKEKLIINYAEFPPMRRTASGMNSTAEDMARWIIALQQGKLLIKKETLKTLWTTGTYNDGKPTQWALGWVLKPRPVHDAMVITGGGRSAMFVYPNDDLAIVALTNIAGSYPEEFVDELAGFFNPSIPASDPITALRMQLEKRGFDQAPTIFTDLKRTNPAFQPTENDLNDWGYRLMNGQEKPKEALEVFKLVVKQYPDSWNAYDSLGDALLRNGEKAQAISMYQKSVALNPDNHDGKKVLERIMK</sequence>
<proteinExistence type="predicted"/>
<evidence type="ECO:0000313" key="3">
    <source>
        <dbReference type="EMBL" id="MBD2701478.1"/>
    </source>
</evidence>
<dbReference type="InterPro" id="IPR012338">
    <property type="entry name" value="Beta-lactam/transpept-like"/>
</dbReference>